<feature type="transmembrane region" description="Helical" evidence="6">
    <location>
        <begin position="12"/>
        <end position="37"/>
    </location>
</feature>
<dbReference type="RefSeq" id="WP_012258906.1">
    <property type="nucleotide sequence ID" value="NC_010175.1"/>
</dbReference>
<dbReference type="EMBL" id="CP000909">
    <property type="protein sequence ID" value="ABY36253.1"/>
    <property type="molecule type" value="Genomic_DNA"/>
</dbReference>
<evidence type="ECO:0000256" key="3">
    <source>
        <dbReference type="ARBA" id="ARBA00022692"/>
    </source>
</evidence>
<evidence type="ECO:0000313" key="7">
    <source>
        <dbReference type="EMBL" id="ABY36253.1"/>
    </source>
</evidence>
<sequence length="119" mass="13020">MVDPGANPLLTGLQIAITGISIVFIVLIIVALVLGALNATQRLFRSTTPDTITPPSKPERNPVAADQLDPQLIAILTAAAVTALDQPVRILRVRYYRQLSVNWARLGRISVMANRQLRR</sequence>
<dbReference type="AlphaFoldDB" id="A9WGT7"/>
<dbReference type="InParanoid" id="A9WGT7"/>
<keyword evidence="8" id="KW-1185">Reference proteome</keyword>
<evidence type="ECO:0000313" key="8">
    <source>
        <dbReference type="Proteomes" id="UP000002008"/>
    </source>
</evidence>
<keyword evidence="2" id="KW-1003">Cell membrane</keyword>
<comment type="subcellular location">
    <subcellularLocation>
        <location evidence="1">Cell membrane</location>
    </subcellularLocation>
</comment>
<evidence type="ECO:0000256" key="1">
    <source>
        <dbReference type="ARBA" id="ARBA00004236"/>
    </source>
</evidence>
<evidence type="ECO:0000256" key="2">
    <source>
        <dbReference type="ARBA" id="ARBA00022475"/>
    </source>
</evidence>
<dbReference type="InterPro" id="IPR005899">
    <property type="entry name" value="Na_pump_deCOase"/>
</dbReference>
<dbReference type="PATRIC" id="fig|324602.8.peg.3456"/>
<dbReference type="HOGENOM" id="CLU_2057180_0_0_0"/>
<accession>A9WGT7</accession>
<dbReference type="STRING" id="324602.Caur_3054"/>
<evidence type="ECO:0000256" key="6">
    <source>
        <dbReference type="SAM" id="Phobius"/>
    </source>
</evidence>
<evidence type="ECO:0000256" key="4">
    <source>
        <dbReference type="ARBA" id="ARBA00022989"/>
    </source>
</evidence>
<dbReference type="Pfam" id="PF04277">
    <property type="entry name" value="OAD_gamma"/>
    <property type="match status" value="1"/>
</dbReference>
<keyword evidence="4 6" id="KW-1133">Transmembrane helix</keyword>
<evidence type="ECO:0000256" key="5">
    <source>
        <dbReference type="ARBA" id="ARBA00023136"/>
    </source>
</evidence>
<gene>
    <name evidence="7" type="ordered locus">Caur_3054</name>
</gene>
<proteinExistence type="predicted"/>
<protein>
    <submittedName>
        <fullName evidence="7">Sodium pump decarboxylase, gamma subunit</fullName>
    </submittedName>
</protein>
<dbReference type="KEGG" id="cau:Caur_3054"/>
<dbReference type="GO" id="GO:0036376">
    <property type="term" value="P:sodium ion export across plasma membrane"/>
    <property type="evidence" value="ECO:0007669"/>
    <property type="project" value="InterPro"/>
</dbReference>
<dbReference type="GO" id="GO:0005886">
    <property type="term" value="C:plasma membrane"/>
    <property type="evidence" value="ECO:0007669"/>
    <property type="project" value="UniProtKB-SubCell"/>
</dbReference>
<dbReference type="EnsemblBacteria" id="ABY36253">
    <property type="protein sequence ID" value="ABY36253"/>
    <property type="gene ID" value="Caur_3054"/>
</dbReference>
<keyword evidence="5 6" id="KW-0472">Membrane</keyword>
<keyword evidence="3 6" id="KW-0812">Transmembrane</keyword>
<dbReference type="GO" id="GO:0015081">
    <property type="term" value="F:sodium ion transmembrane transporter activity"/>
    <property type="evidence" value="ECO:0007669"/>
    <property type="project" value="InterPro"/>
</dbReference>
<organism evidence="7 8">
    <name type="scientific">Chloroflexus aurantiacus (strain ATCC 29366 / DSM 635 / J-10-fl)</name>
    <dbReference type="NCBI Taxonomy" id="324602"/>
    <lineage>
        <taxon>Bacteria</taxon>
        <taxon>Bacillati</taxon>
        <taxon>Chloroflexota</taxon>
        <taxon>Chloroflexia</taxon>
        <taxon>Chloroflexales</taxon>
        <taxon>Chloroflexineae</taxon>
        <taxon>Chloroflexaceae</taxon>
        <taxon>Chloroflexus</taxon>
    </lineage>
</organism>
<reference evidence="8" key="1">
    <citation type="journal article" date="2011" name="BMC Genomics">
        <title>Complete genome sequence of the filamentous anoxygenic phototrophic bacterium Chloroflexus aurantiacus.</title>
        <authorList>
            <person name="Tang K.H."/>
            <person name="Barry K."/>
            <person name="Chertkov O."/>
            <person name="Dalin E."/>
            <person name="Han C.S."/>
            <person name="Hauser L.J."/>
            <person name="Honchak B.M."/>
            <person name="Karbach L.E."/>
            <person name="Land M.L."/>
            <person name="Lapidus A."/>
            <person name="Larimer F.W."/>
            <person name="Mikhailova N."/>
            <person name="Pitluck S."/>
            <person name="Pierson B.K."/>
            <person name="Blankenship R.E."/>
        </authorList>
    </citation>
    <scope>NUCLEOTIDE SEQUENCE [LARGE SCALE GENOMIC DNA]</scope>
    <source>
        <strain evidence="8">ATCC 29366 / DSM 635 / J-10-fl</strain>
    </source>
</reference>
<dbReference type="Proteomes" id="UP000002008">
    <property type="component" value="Chromosome"/>
</dbReference>
<name>A9WGT7_CHLAA</name>